<dbReference type="HOGENOM" id="CLU_874885_0_0_1"/>
<dbReference type="InParanoid" id="L2GRZ8"/>
<keyword evidence="2" id="KW-1185">Reference proteome</keyword>
<name>L2GRZ8_VAVCU</name>
<dbReference type="OrthoDB" id="2194095at2759"/>
<reference evidence="2" key="1">
    <citation type="submission" date="2011-03" db="EMBL/GenBank/DDBJ databases">
        <title>The genome sequence of Vavraia culicis strain floridensis.</title>
        <authorList>
            <consortium name="The Broad Institute Genome Sequencing Platform"/>
            <person name="Cuomo C."/>
            <person name="Becnel J."/>
            <person name="Sanscrainte N."/>
            <person name="Young S.K."/>
            <person name="Zeng Q."/>
            <person name="Gargeya S."/>
            <person name="Fitzgerald M."/>
            <person name="Haas B."/>
            <person name="Abouelleil A."/>
            <person name="Alvarado L."/>
            <person name="Arachchi H.M."/>
            <person name="Berlin A."/>
            <person name="Chapman S.B."/>
            <person name="Gearin G."/>
            <person name="Goldberg J."/>
            <person name="Griggs A."/>
            <person name="Gujja S."/>
            <person name="Hansen M."/>
            <person name="Heiman D."/>
            <person name="Howarth C."/>
            <person name="Larimer J."/>
            <person name="Lui A."/>
            <person name="MacDonald P.J.P."/>
            <person name="McCowen C."/>
            <person name="Montmayeur A."/>
            <person name="Murphy C."/>
            <person name="Neiman D."/>
            <person name="Pearson M."/>
            <person name="Priest M."/>
            <person name="Roberts A."/>
            <person name="Saif S."/>
            <person name="Shea T."/>
            <person name="Sisk P."/>
            <person name="Stolte C."/>
            <person name="Sykes S."/>
            <person name="Wortman J."/>
            <person name="Nusbaum C."/>
            <person name="Birren B."/>
        </authorList>
    </citation>
    <scope>NUCLEOTIDE SEQUENCE [LARGE SCALE GENOMIC DNA]</scope>
    <source>
        <strain evidence="2">floridensis</strain>
    </source>
</reference>
<organism evidence="1 2">
    <name type="scientific">Vavraia culicis (isolate floridensis)</name>
    <name type="common">Microsporidian parasite</name>
    <dbReference type="NCBI Taxonomy" id="948595"/>
    <lineage>
        <taxon>Eukaryota</taxon>
        <taxon>Fungi</taxon>
        <taxon>Fungi incertae sedis</taxon>
        <taxon>Microsporidia</taxon>
        <taxon>Pleistophoridae</taxon>
        <taxon>Vavraia</taxon>
    </lineage>
</organism>
<dbReference type="GeneID" id="19879978"/>
<proteinExistence type="predicted"/>
<gene>
    <name evidence="1" type="ORF">VCUG_02111</name>
</gene>
<protein>
    <submittedName>
        <fullName evidence="1">Uncharacterized protein</fullName>
    </submittedName>
</protein>
<evidence type="ECO:0000313" key="1">
    <source>
        <dbReference type="EMBL" id="ELA46389.1"/>
    </source>
</evidence>
<dbReference type="AlphaFoldDB" id="L2GRZ8"/>
<sequence length="280" mass="32338">MLSFQCLTPLLKIVQNEKSYKIQLLTVEPHQTILQILKQIGLEYRVMYRSMRNALYHRHTNKHVNVIINDSENDLLLHYGGTSFILIGGRAVHGLLHIVFVFEQDEAREYLRKAHGGEHEKDKCTSYCSTKRGKRKQNIKKTTLKNTKQPNDGPVAAFDDSIDLLVKKYYRFYTLAQLNSQLKPKKEETIPDLSWLEGAVIFSLCYYNKFADIARNVLKMKNDGNDSFKILMALNKLIKYGFAKRRGGCYSLALSSESVYSICNKIGYDVKKEIEIKSKR</sequence>
<evidence type="ECO:0000313" key="2">
    <source>
        <dbReference type="Proteomes" id="UP000011081"/>
    </source>
</evidence>
<accession>L2GRZ8</accession>
<dbReference type="VEuPathDB" id="MicrosporidiaDB:VCUG_02111"/>
<dbReference type="RefSeq" id="XP_008075124.1">
    <property type="nucleotide sequence ID" value="XM_008076933.1"/>
</dbReference>
<dbReference type="Proteomes" id="UP000011081">
    <property type="component" value="Unassembled WGS sequence"/>
</dbReference>
<dbReference type="EMBL" id="GL877447">
    <property type="protein sequence ID" value="ELA46389.1"/>
    <property type="molecule type" value="Genomic_DNA"/>
</dbReference>
<dbReference type="OMA" id="CAICTRI"/>